<proteinExistence type="predicted"/>
<dbReference type="InterPro" id="IPR027417">
    <property type="entry name" value="P-loop_NTPase"/>
</dbReference>
<dbReference type="SUPFAM" id="SSF53254">
    <property type="entry name" value="Phosphoglycerate mutase-like"/>
    <property type="match status" value="1"/>
</dbReference>
<dbReference type="Proteomes" id="UP000518752">
    <property type="component" value="Unassembled WGS sequence"/>
</dbReference>
<dbReference type="Gene3D" id="3.40.50.300">
    <property type="entry name" value="P-loop containing nucleotide triphosphate hydrolases"/>
    <property type="match status" value="1"/>
</dbReference>
<dbReference type="CDD" id="cd00009">
    <property type="entry name" value="AAA"/>
    <property type="match status" value="1"/>
</dbReference>
<evidence type="ECO:0000313" key="3">
    <source>
        <dbReference type="Proteomes" id="UP000518752"/>
    </source>
</evidence>
<protein>
    <recommendedName>
        <fullName evidence="4">ATPase AAA-type core domain-containing protein</fullName>
    </recommendedName>
</protein>
<dbReference type="SUPFAM" id="SSF52540">
    <property type="entry name" value="P-loop containing nucleoside triphosphate hydrolases"/>
    <property type="match status" value="1"/>
</dbReference>
<dbReference type="PANTHER" id="PTHR23389">
    <property type="entry name" value="CHROMOSOME TRANSMISSION FIDELITY FACTOR 18"/>
    <property type="match status" value="1"/>
</dbReference>
<dbReference type="GO" id="GO:0005634">
    <property type="term" value="C:nucleus"/>
    <property type="evidence" value="ECO:0007669"/>
    <property type="project" value="TreeGrafter"/>
</dbReference>
<evidence type="ECO:0000256" key="1">
    <source>
        <dbReference type="SAM" id="MobiDB-lite"/>
    </source>
</evidence>
<evidence type="ECO:0000313" key="2">
    <source>
        <dbReference type="EMBL" id="KAF5387471.1"/>
    </source>
</evidence>
<gene>
    <name evidence="2" type="ORF">D9757_007806</name>
</gene>
<dbReference type="Pfam" id="PF03215">
    <property type="entry name" value="Rad17"/>
    <property type="match status" value="1"/>
</dbReference>
<dbReference type="EMBL" id="JAACJN010000032">
    <property type="protein sequence ID" value="KAF5387471.1"/>
    <property type="molecule type" value="Genomic_DNA"/>
</dbReference>
<dbReference type="AlphaFoldDB" id="A0A8H5MBE9"/>
<evidence type="ECO:0008006" key="4">
    <source>
        <dbReference type="Google" id="ProtNLM"/>
    </source>
</evidence>
<name>A0A8H5MBE9_9AGAR</name>
<reference evidence="2 3" key="1">
    <citation type="journal article" date="2020" name="ISME J.">
        <title>Uncovering the hidden diversity of litter-decomposition mechanisms in mushroom-forming fungi.</title>
        <authorList>
            <person name="Floudas D."/>
            <person name="Bentzer J."/>
            <person name="Ahren D."/>
            <person name="Johansson T."/>
            <person name="Persson P."/>
            <person name="Tunlid A."/>
        </authorList>
    </citation>
    <scope>NUCLEOTIDE SEQUENCE [LARGE SCALE GENOMIC DNA]</scope>
    <source>
        <strain evidence="2 3">CBS 406.79</strain>
    </source>
</reference>
<keyword evidence="3" id="KW-1185">Reference proteome</keyword>
<comment type="caution">
    <text evidence="2">The sequence shown here is derived from an EMBL/GenBank/DDBJ whole genome shotgun (WGS) entry which is preliminary data.</text>
</comment>
<dbReference type="OrthoDB" id="3051368at2759"/>
<feature type="region of interest" description="Disordered" evidence="1">
    <location>
        <begin position="24"/>
        <end position="48"/>
    </location>
</feature>
<dbReference type="GO" id="GO:0003677">
    <property type="term" value="F:DNA binding"/>
    <property type="evidence" value="ECO:0007669"/>
    <property type="project" value="TreeGrafter"/>
</dbReference>
<sequence length="220" mass="25280">MGNDRVAREAMEWLKQWDKCMYGKSKGKKRRRNDEEEAYDANDPHQRPKQRILLISGPPGLGKTTLAHVNAKQAGYEVMEINASYYDNMSAKQCHSKSLPCSVNDTSLCVSQTQADTVYRLGNYKYSYYYGDGLQSTLYSSLHYGAWVLELAGHLRQQMEGKSQVRYFHNIAHDGSIAPLLGILYSPLCHDPEWWAAYIRGYGWQVWYGHCHITLPLFRS</sequence>
<accession>A0A8H5MBE9</accession>
<dbReference type="InterPro" id="IPR029033">
    <property type="entry name" value="His_PPase_superfam"/>
</dbReference>
<organism evidence="2 3">
    <name type="scientific">Collybiopsis confluens</name>
    <dbReference type="NCBI Taxonomy" id="2823264"/>
    <lineage>
        <taxon>Eukaryota</taxon>
        <taxon>Fungi</taxon>
        <taxon>Dikarya</taxon>
        <taxon>Basidiomycota</taxon>
        <taxon>Agaricomycotina</taxon>
        <taxon>Agaricomycetes</taxon>
        <taxon>Agaricomycetidae</taxon>
        <taxon>Agaricales</taxon>
        <taxon>Marasmiineae</taxon>
        <taxon>Omphalotaceae</taxon>
        <taxon>Collybiopsis</taxon>
    </lineage>
</organism>
<dbReference type="PANTHER" id="PTHR23389:SF3">
    <property type="entry name" value="CHROMOSOME TRANSMISSION FIDELITY PROTEIN 18 HOMOLOG"/>
    <property type="match status" value="1"/>
</dbReference>